<dbReference type="Proteomes" id="UP000323824">
    <property type="component" value="Chromosome"/>
</dbReference>
<dbReference type="SUPFAM" id="SSF52540">
    <property type="entry name" value="P-loop containing nucleoside triphosphate hydrolases"/>
    <property type="match status" value="1"/>
</dbReference>
<dbReference type="GO" id="GO:0043138">
    <property type="term" value="F:3'-5' DNA helicase activity"/>
    <property type="evidence" value="ECO:0007669"/>
    <property type="project" value="UniProtKB-EC"/>
</dbReference>
<evidence type="ECO:0000256" key="12">
    <source>
        <dbReference type="ARBA" id="ARBA00034808"/>
    </source>
</evidence>
<dbReference type="InterPro" id="IPR038726">
    <property type="entry name" value="PDDEXK_AddAB-type"/>
</dbReference>
<dbReference type="InterPro" id="IPR014017">
    <property type="entry name" value="DNA_helicase_UvrD-like_C"/>
</dbReference>
<dbReference type="PROSITE" id="PS51198">
    <property type="entry name" value="UVRD_HELICASE_ATP_BIND"/>
    <property type="match status" value="1"/>
</dbReference>
<evidence type="ECO:0000256" key="14">
    <source>
        <dbReference type="PROSITE-ProRule" id="PRU00560"/>
    </source>
</evidence>
<dbReference type="GO" id="GO:0005524">
    <property type="term" value="F:ATP binding"/>
    <property type="evidence" value="ECO:0007669"/>
    <property type="project" value="UniProtKB-UniRule"/>
</dbReference>
<reference evidence="17 18" key="1">
    <citation type="submission" date="2019-02" db="EMBL/GenBank/DDBJ databases">
        <authorList>
            <person name="Fomenkov A."/>
            <person name="Dubinina G."/>
            <person name="Grabovich M."/>
            <person name="Vincze T."/>
            <person name="Roberts R.J."/>
        </authorList>
    </citation>
    <scope>NUCLEOTIDE SEQUENCE [LARGE SCALE GENOMIC DNA]</scope>
    <source>
        <strain evidence="17 18">P</strain>
    </source>
</reference>
<keyword evidence="6" id="KW-0269">Exonuclease</keyword>
<keyword evidence="1" id="KW-0540">Nuclease</keyword>
<evidence type="ECO:0000259" key="16">
    <source>
        <dbReference type="PROSITE" id="PS51217"/>
    </source>
</evidence>
<evidence type="ECO:0000256" key="5">
    <source>
        <dbReference type="ARBA" id="ARBA00022806"/>
    </source>
</evidence>
<evidence type="ECO:0000256" key="10">
    <source>
        <dbReference type="ARBA" id="ARBA00023235"/>
    </source>
</evidence>
<dbReference type="PROSITE" id="PS51217">
    <property type="entry name" value="UVRD_HELICASE_CTER"/>
    <property type="match status" value="1"/>
</dbReference>
<dbReference type="GO" id="GO:0005829">
    <property type="term" value="C:cytosol"/>
    <property type="evidence" value="ECO:0007669"/>
    <property type="project" value="TreeGrafter"/>
</dbReference>
<keyword evidence="18" id="KW-1185">Reference proteome</keyword>
<dbReference type="PANTHER" id="PTHR11070">
    <property type="entry name" value="UVRD / RECB / PCRA DNA HELICASE FAMILY MEMBER"/>
    <property type="match status" value="1"/>
</dbReference>
<keyword evidence="9" id="KW-0234">DNA repair</keyword>
<accession>A0A5C1Q608</accession>
<dbReference type="PANTHER" id="PTHR11070:SF67">
    <property type="entry name" value="DNA 3'-5' HELICASE"/>
    <property type="match status" value="1"/>
</dbReference>
<feature type="domain" description="UvrD-like helicase C-terminal" evidence="16">
    <location>
        <begin position="449"/>
        <end position="719"/>
    </location>
</feature>
<evidence type="ECO:0000256" key="4">
    <source>
        <dbReference type="ARBA" id="ARBA00022801"/>
    </source>
</evidence>
<dbReference type="InterPro" id="IPR014016">
    <property type="entry name" value="UvrD-like_ATP-bd"/>
</dbReference>
<evidence type="ECO:0000313" key="18">
    <source>
        <dbReference type="Proteomes" id="UP000323824"/>
    </source>
</evidence>
<dbReference type="AlphaFoldDB" id="A0A5C1Q608"/>
<dbReference type="EC" id="5.6.2.4" evidence="12"/>
<evidence type="ECO:0000313" key="17">
    <source>
        <dbReference type="EMBL" id="QEN03405.1"/>
    </source>
</evidence>
<dbReference type="OrthoDB" id="9810135at2"/>
<feature type="domain" description="UvrD-like helicase ATP-binding" evidence="15">
    <location>
        <begin position="1"/>
        <end position="437"/>
    </location>
</feature>
<dbReference type="Pfam" id="PF00580">
    <property type="entry name" value="UvrD-helicase"/>
    <property type="match status" value="1"/>
</dbReference>
<evidence type="ECO:0000256" key="3">
    <source>
        <dbReference type="ARBA" id="ARBA00022763"/>
    </source>
</evidence>
<dbReference type="Gene3D" id="3.90.320.10">
    <property type="match status" value="1"/>
</dbReference>
<comment type="catalytic activity">
    <reaction evidence="11">
        <text>Couples ATP hydrolysis with the unwinding of duplex DNA by translocating in the 3'-5' direction.</text>
        <dbReference type="EC" id="5.6.2.4"/>
    </reaction>
</comment>
<dbReference type="Gene3D" id="3.40.50.300">
    <property type="entry name" value="P-loop containing nucleotide triphosphate hydrolases"/>
    <property type="match status" value="4"/>
</dbReference>
<dbReference type="Pfam" id="PF13361">
    <property type="entry name" value="UvrD_C"/>
    <property type="match status" value="1"/>
</dbReference>
<protein>
    <recommendedName>
        <fullName evidence="12">DNA 3'-5' helicase</fullName>
        <ecNumber evidence="12">5.6.2.4</ecNumber>
    </recommendedName>
</protein>
<dbReference type="GO" id="GO:0003677">
    <property type="term" value="F:DNA binding"/>
    <property type="evidence" value="ECO:0007669"/>
    <property type="project" value="UniProtKB-KW"/>
</dbReference>
<keyword evidence="5 14" id="KW-0347">Helicase</keyword>
<keyword evidence="4 14" id="KW-0378">Hydrolase</keyword>
<evidence type="ECO:0000256" key="2">
    <source>
        <dbReference type="ARBA" id="ARBA00022741"/>
    </source>
</evidence>
<keyword evidence="8" id="KW-0238">DNA-binding</keyword>
<proteinExistence type="predicted"/>
<evidence type="ECO:0000256" key="13">
    <source>
        <dbReference type="ARBA" id="ARBA00048988"/>
    </source>
</evidence>
<feature type="binding site" evidence="14">
    <location>
        <begin position="17"/>
        <end position="24"/>
    </location>
    <ligand>
        <name>ATP</name>
        <dbReference type="ChEBI" id="CHEBI:30616"/>
    </ligand>
</feature>
<evidence type="ECO:0000256" key="11">
    <source>
        <dbReference type="ARBA" id="ARBA00034617"/>
    </source>
</evidence>
<dbReference type="GO" id="GO:0000725">
    <property type="term" value="P:recombinational repair"/>
    <property type="evidence" value="ECO:0007669"/>
    <property type="project" value="TreeGrafter"/>
</dbReference>
<keyword evidence="7 14" id="KW-0067">ATP-binding</keyword>
<evidence type="ECO:0000259" key="15">
    <source>
        <dbReference type="PROSITE" id="PS51198"/>
    </source>
</evidence>
<evidence type="ECO:0000256" key="7">
    <source>
        <dbReference type="ARBA" id="ARBA00022840"/>
    </source>
</evidence>
<gene>
    <name evidence="17" type="ORF">EW093_01365</name>
</gene>
<keyword evidence="10" id="KW-0413">Isomerase</keyword>
<dbReference type="KEGG" id="sper:EW093_01365"/>
<dbReference type="InterPro" id="IPR000212">
    <property type="entry name" value="DNA_helicase_UvrD/REP"/>
</dbReference>
<dbReference type="InterPro" id="IPR011604">
    <property type="entry name" value="PDDEXK-like_dom_sf"/>
</dbReference>
<dbReference type="InterPro" id="IPR011335">
    <property type="entry name" value="Restrct_endonuc-II-like"/>
</dbReference>
<name>A0A5C1Q608_9SPIO</name>
<sequence>MSSINKFSIQKSFAISAGAGSGKTYTLSRRYINALLGFDYFREDYSTQSSYFIKTKAAFVSQIVTITYTEAAALEMKSRIFGLIEKIITFNELDSEDGDYNSIKEANDNIDRNEKEFVSNILNKALIDISKAKISTIHSFCLDIIKSNADIARIDSKLDIIDDEIKNKELDSIIFNVFESNTGEIENITNYLPLYFFSNLIKKYVFDLGFRNSFKSFDSGNSINDFKKIIEKLFPLPELYDVYDDIKEDTIRENWFNQYIDNFKRFDAKKWSDVDIAKAPTLGEKKYPILNDIKNKLDNKYLQYYSEIDQVKEDLFFDVIKLIKSILAEIKNDYDLKLIELGKIDFDIIITKTSQIIDKCSTDYKYIMVDEFQDTNEVQFSIIKRAMNRDTNLFVVGDSKQSIYSFQGAQLEVFNKAVQDKSLFQSIEDMSNNYRSDGVVLNSVNKIFREILQGAEDYEATAQDLHVGKSERENRGSFKFLISSDSEESEIDRISYFIYDIVHYRNSDYTHISNLINENKQAIAILFDSSSKMVELKKSLKKLGIDSKVSATEDFYQTKEINDIFNVLKAIHIYSKKKEYLSKKDRYYIVGALRSNILRFKDREIKEFIESKTIPPVLEEYINLYKTSTLSTLVKYIVEDSNLYSVYAHFDDISQRVSNINKFLNICMDFEESETGSFSDFLNSIESAIYFSNSKEDEEFYISDGAKSIEICTIHSTKGLAYPLVLLGNSEKGLTTQVTSESLKYNNYAINNENRELVGFKIGDYNPLSHRILKQVDVLKHLAEKKRLLYVALTRAQHDVVISGSLKIKKDESIAAIKNSYLEMITEGLNIYLMDLYEQDPNVCIHLSSDERNLVNRVLPEYIAYNLKTLSFTSRDIISATSDSTQTSEISAALLGEKTHKIIEKYWKKFNENKDSIFKREAIFKQEDRDKIITSMNKFYESFVYSKLNSGAEHRFELEFNQDNKRGFIDLIYYDETGNGWVIIDFKTGKPTPEKIEKYNKQLDFYLDVLESNNLNVLDRKLLWL</sequence>
<evidence type="ECO:0000256" key="1">
    <source>
        <dbReference type="ARBA" id="ARBA00022722"/>
    </source>
</evidence>
<dbReference type="SUPFAM" id="SSF52980">
    <property type="entry name" value="Restriction endonuclease-like"/>
    <property type="match status" value="1"/>
</dbReference>
<comment type="catalytic activity">
    <reaction evidence="13">
        <text>ATP + H2O = ADP + phosphate + H(+)</text>
        <dbReference type="Rhea" id="RHEA:13065"/>
        <dbReference type="ChEBI" id="CHEBI:15377"/>
        <dbReference type="ChEBI" id="CHEBI:15378"/>
        <dbReference type="ChEBI" id="CHEBI:30616"/>
        <dbReference type="ChEBI" id="CHEBI:43474"/>
        <dbReference type="ChEBI" id="CHEBI:456216"/>
        <dbReference type="EC" id="5.6.2.4"/>
    </reaction>
</comment>
<dbReference type="GO" id="GO:0004527">
    <property type="term" value="F:exonuclease activity"/>
    <property type="evidence" value="ECO:0007669"/>
    <property type="project" value="UniProtKB-KW"/>
</dbReference>
<organism evidence="17 18">
    <name type="scientific">Thiospirochaeta perfilievii</name>
    <dbReference type="NCBI Taxonomy" id="252967"/>
    <lineage>
        <taxon>Bacteria</taxon>
        <taxon>Pseudomonadati</taxon>
        <taxon>Spirochaetota</taxon>
        <taxon>Spirochaetia</taxon>
        <taxon>Spirochaetales</taxon>
        <taxon>Spirochaetaceae</taxon>
        <taxon>Thiospirochaeta</taxon>
    </lineage>
</organism>
<evidence type="ECO:0000256" key="9">
    <source>
        <dbReference type="ARBA" id="ARBA00023204"/>
    </source>
</evidence>
<evidence type="ECO:0000256" key="8">
    <source>
        <dbReference type="ARBA" id="ARBA00023125"/>
    </source>
</evidence>
<reference evidence="17 18" key="2">
    <citation type="submission" date="2019-09" db="EMBL/GenBank/DDBJ databases">
        <title>Complete Genome Sequence and Methylome Analysis of free living Spirochaetas.</title>
        <authorList>
            <person name="Leshcheva N."/>
            <person name="Mikheeva N."/>
        </authorList>
    </citation>
    <scope>NUCLEOTIDE SEQUENCE [LARGE SCALE GENOMIC DNA]</scope>
    <source>
        <strain evidence="17 18">P</strain>
    </source>
</reference>
<keyword evidence="2 14" id="KW-0547">Nucleotide-binding</keyword>
<dbReference type="InterPro" id="IPR027417">
    <property type="entry name" value="P-loop_NTPase"/>
</dbReference>
<keyword evidence="3" id="KW-0227">DNA damage</keyword>
<dbReference type="EMBL" id="CP035807">
    <property type="protein sequence ID" value="QEN03405.1"/>
    <property type="molecule type" value="Genomic_DNA"/>
</dbReference>
<evidence type="ECO:0000256" key="6">
    <source>
        <dbReference type="ARBA" id="ARBA00022839"/>
    </source>
</evidence>
<dbReference type="Gene3D" id="1.10.486.10">
    <property type="entry name" value="PCRA, domain 4"/>
    <property type="match status" value="1"/>
</dbReference>
<dbReference type="Pfam" id="PF12705">
    <property type="entry name" value="PDDEXK_1"/>
    <property type="match status" value="1"/>
</dbReference>
<dbReference type="RefSeq" id="WP_149566664.1">
    <property type="nucleotide sequence ID" value="NZ_CP035807.1"/>
</dbReference>